<dbReference type="SUPFAM" id="SSF110087">
    <property type="entry name" value="DR1885-like metal-binding protein"/>
    <property type="match status" value="1"/>
</dbReference>
<accession>A0ABU0H843</accession>
<feature type="signal peptide" evidence="2">
    <location>
        <begin position="1"/>
        <end position="30"/>
    </location>
</feature>
<protein>
    <submittedName>
        <fullName evidence="3">Copper(I)-binding protein</fullName>
    </submittedName>
</protein>
<dbReference type="PANTHER" id="PTHR36302">
    <property type="entry name" value="BLR7088 PROTEIN"/>
    <property type="match status" value="1"/>
</dbReference>
<feature type="region of interest" description="Disordered" evidence="1">
    <location>
        <begin position="158"/>
        <end position="179"/>
    </location>
</feature>
<evidence type="ECO:0000313" key="3">
    <source>
        <dbReference type="EMBL" id="MDQ0438058.1"/>
    </source>
</evidence>
<dbReference type="PANTHER" id="PTHR36302:SF1">
    <property type="entry name" value="COPPER CHAPERONE PCU(A)C"/>
    <property type="match status" value="1"/>
</dbReference>
<proteinExistence type="predicted"/>
<dbReference type="RefSeq" id="WP_266348974.1">
    <property type="nucleotide sequence ID" value="NZ_JAPKNG010000003.1"/>
</dbReference>
<name>A0ABU0H843_9HYPH</name>
<dbReference type="InterPro" id="IPR007410">
    <property type="entry name" value="LpqE-like"/>
</dbReference>
<dbReference type="Gene3D" id="2.60.40.1890">
    <property type="entry name" value="PCu(A)C copper chaperone"/>
    <property type="match status" value="1"/>
</dbReference>
<evidence type="ECO:0000313" key="4">
    <source>
        <dbReference type="Proteomes" id="UP001241603"/>
    </source>
</evidence>
<keyword evidence="2" id="KW-0732">Signal</keyword>
<evidence type="ECO:0000256" key="1">
    <source>
        <dbReference type="SAM" id="MobiDB-lite"/>
    </source>
</evidence>
<evidence type="ECO:0000256" key="2">
    <source>
        <dbReference type="SAM" id="SignalP"/>
    </source>
</evidence>
<dbReference type="Proteomes" id="UP001241603">
    <property type="component" value="Unassembled WGS sequence"/>
</dbReference>
<dbReference type="Pfam" id="PF04314">
    <property type="entry name" value="PCuAC"/>
    <property type="match status" value="1"/>
</dbReference>
<gene>
    <name evidence="3" type="ORF">QO014_002450</name>
</gene>
<keyword evidence="4" id="KW-1185">Reference proteome</keyword>
<reference evidence="3 4" key="1">
    <citation type="submission" date="2023-07" db="EMBL/GenBank/DDBJ databases">
        <title>Genomic Encyclopedia of Type Strains, Phase IV (KMG-IV): sequencing the most valuable type-strain genomes for metagenomic binning, comparative biology and taxonomic classification.</title>
        <authorList>
            <person name="Goeker M."/>
        </authorList>
    </citation>
    <scope>NUCLEOTIDE SEQUENCE [LARGE SCALE GENOMIC DNA]</scope>
    <source>
        <strain evidence="3 4">B6-8</strain>
    </source>
</reference>
<organism evidence="3 4">
    <name type="scientific">Kaistia dalseonensis</name>
    <dbReference type="NCBI Taxonomy" id="410840"/>
    <lineage>
        <taxon>Bacteria</taxon>
        <taxon>Pseudomonadati</taxon>
        <taxon>Pseudomonadota</taxon>
        <taxon>Alphaproteobacteria</taxon>
        <taxon>Hyphomicrobiales</taxon>
        <taxon>Kaistiaceae</taxon>
        <taxon>Kaistia</taxon>
    </lineage>
</organism>
<feature type="chain" id="PRO_5047453883" evidence="2">
    <location>
        <begin position="31"/>
        <end position="179"/>
    </location>
</feature>
<sequence>MFGSLVSLRRAALGLAALALLSISAETASAHDFKAGAITIDHPWSRATPPGASVGGGYLTITNDGDTPDRLVSATISAADRAEIHEMAVKDGVMTMRPVPDGVAVPAHGSVTFSPGGYHLMFVKLAKPLVKGEKIAGTLTFEKAGTVAVEFDVDAIGATPKEDHSGHGGNAMPGMNMSQ</sequence>
<dbReference type="EMBL" id="JAUSVO010000003">
    <property type="protein sequence ID" value="MDQ0438058.1"/>
    <property type="molecule type" value="Genomic_DNA"/>
</dbReference>
<comment type="caution">
    <text evidence="3">The sequence shown here is derived from an EMBL/GenBank/DDBJ whole genome shotgun (WGS) entry which is preliminary data.</text>
</comment>
<dbReference type="InterPro" id="IPR036182">
    <property type="entry name" value="PCuAC_sf"/>
</dbReference>
<dbReference type="InterPro" id="IPR058248">
    <property type="entry name" value="Lxx211020-like"/>
</dbReference>